<reference evidence="1 2" key="1">
    <citation type="submission" date="2020-05" db="EMBL/GenBank/DDBJ databases">
        <authorList>
            <person name="Petersen J."/>
            <person name="Sayavedra L."/>
        </authorList>
    </citation>
    <scope>NUCLEOTIDE SEQUENCE [LARGE SCALE GENOMIC DNA]</scope>
    <source>
        <strain evidence="1">B azoricus SOX ET2 1586I</strain>
    </source>
</reference>
<evidence type="ECO:0000313" key="2">
    <source>
        <dbReference type="Proteomes" id="UP000626656"/>
    </source>
</evidence>
<dbReference type="RefSeq" id="WP_202775859.1">
    <property type="nucleotide sequence ID" value="NZ_CAHJWF010000541.1"/>
</dbReference>
<keyword evidence="2" id="KW-1185">Reference proteome</keyword>
<name>A0ABM8MBJ3_9GAMM</name>
<dbReference type="EMBL" id="CAHJWF010000541">
    <property type="protein sequence ID" value="CAB5508140.1"/>
    <property type="molecule type" value="Genomic_DNA"/>
</dbReference>
<organism evidence="1 2">
    <name type="scientific">Bathymodiolus thermophilus thioautotrophic gill symbiont</name>
    <dbReference type="NCBI Taxonomy" id="2360"/>
    <lineage>
        <taxon>Bacteria</taxon>
        <taxon>Pseudomonadati</taxon>
        <taxon>Pseudomonadota</taxon>
        <taxon>Gammaproteobacteria</taxon>
        <taxon>sulfur-oxidizing symbionts</taxon>
    </lineage>
</organism>
<dbReference type="Proteomes" id="UP000626656">
    <property type="component" value="Unassembled WGS sequence"/>
</dbReference>
<proteinExistence type="predicted"/>
<evidence type="ECO:0000313" key="1">
    <source>
        <dbReference type="EMBL" id="CAB5508140.1"/>
    </source>
</evidence>
<protein>
    <recommendedName>
        <fullName evidence="3">CopG family transcriptional regulator</fullName>
    </recommendedName>
</protein>
<comment type="caution">
    <text evidence="1">The sequence shown here is derived from an EMBL/GenBank/DDBJ whole genome shotgun (WGS) entry which is preliminary data.</text>
</comment>
<sequence length="90" mass="10337">MSNTFTEKHTVRLTRQQGLAVEIIAKNQNTTKTSVLRDLITSGLDNHTNLNQKMLVEILMILRESIKEDKAIYTDILNARDDFKKLHGIK</sequence>
<evidence type="ECO:0008006" key="3">
    <source>
        <dbReference type="Google" id="ProtNLM"/>
    </source>
</evidence>
<gene>
    <name evidence="1" type="ORF">AZO1586I_2415</name>
</gene>
<accession>A0ABM8MBJ3</accession>